<sequence>MKKLVLSLAAVLTFGLASAQETKFGVKAGVGLTNLAQSGKDSDGVDSPDSKLGVQFGAFAEIKLDDKFAFQPELLFSTQGAKSKESVSSTGYSYSSETKLNFSYINVPLMMKYYATEKFSLEFGPQVGFLMSAKAKTDSSTTILGTTESTSTNEDVKKFYNSTDFGLNIGAGYNFTDNLSAGLRYNLGLSNVYKEQSGEDYKLKNRVISLQLGYRF</sequence>
<dbReference type="EMBL" id="PQNY01000005">
    <property type="protein sequence ID" value="POS02144.1"/>
    <property type="molecule type" value="Genomic_DNA"/>
</dbReference>
<feature type="signal peptide" evidence="1">
    <location>
        <begin position="1"/>
        <end position="19"/>
    </location>
</feature>
<dbReference type="SUPFAM" id="SSF56925">
    <property type="entry name" value="OMPA-like"/>
    <property type="match status" value="1"/>
</dbReference>
<keyword evidence="4" id="KW-1185">Reference proteome</keyword>
<dbReference type="Pfam" id="PF13568">
    <property type="entry name" value="OMP_b-brl_2"/>
    <property type="match status" value="1"/>
</dbReference>
<protein>
    <submittedName>
        <fullName evidence="3">Outer membrane protein with beta-barrel domain</fullName>
    </submittedName>
</protein>
<dbReference type="OrthoDB" id="947434at2"/>
<dbReference type="InterPro" id="IPR025665">
    <property type="entry name" value="Beta-barrel_OMP_2"/>
</dbReference>
<feature type="domain" description="Outer membrane protein beta-barrel" evidence="2">
    <location>
        <begin position="19"/>
        <end position="193"/>
    </location>
</feature>
<dbReference type="Proteomes" id="UP000237056">
    <property type="component" value="Unassembled WGS sequence"/>
</dbReference>
<dbReference type="InterPro" id="IPR011250">
    <property type="entry name" value="OMP/PagP_B-barrel"/>
</dbReference>
<gene>
    <name evidence="3" type="ORF">Q361_10534</name>
</gene>
<accession>A0A2S4N8X0</accession>
<evidence type="ECO:0000313" key="3">
    <source>
        <dbReference type="EMBL" id="POS02144.1"/>
    </source>
</evidence>
<name>A0A2S4N8X0_9FLAO</name>
<proteinExistence type="predicted"/>
<reference evidence="3 4" key="1">
    <citation type="submission" date="2018-01" db="EMBL/GenBank/DDBJ databases">
        <title>Genomic Encyclopedia of Type Strains, Phase I: the one thousand microbial genomes (KMG-I) project.</title>
        <authorList>
            <person name="Goeker M."/>
        </authorList>
    </citation>
    <scope>NUCLEOTIDE SEQUENCE [LARGE SCALE GENOMIC DNA]</scope>
    <source>
        <strain evidence="3 4">DSM 17960</strain>
    </source>
</reference>
<evidence type="ECO:0000313" key="4">
    <source>
        <dbReference type="Proteomes" id="UP000237056"/>
    </source>
</evidence>
<evidence type="ECO:0000256" key="1">
    <source>
        <dbReference type="SAM" id="SignalP"/>
    </source>
</evidence>
<dbReference type="AlphaFoldDB" id="A0A2S4N8X0"/>
<dbReference type="RefSeq" id="WP_103725582.1">
    <property type="nucleotide sequence ID" value="NZ_PQNY01000005.1"/>
</dbReference>
<evidence type="ECO:0000259" key="2">
    <source>
        <dbReference type="Pfam" id="PF13568"/>
    </source>
</evidence>
<organism evidence="3 4">
    <name type="scientific">Flavobacterium croceum DSM 17960</name>
    <dbReference type="NCBI Taxonomy" id="1121886"/>
    <lineage>
        <taxon>Bacteria</taxon>
        <taxon>Pseudomonadati</taxon>
        <taxon>Bacteroidota</taxon>
        <taxon>Flavobacteriia</taxon>
        <taxon>Flavobacteriales</taxon>
        <taxon>Flavobacteriaceae</taxon>
        <taxon>Flavobacterium</taxon>
    </lineage>
</organism>
<keyword evidence="1" id="KW-0732">Signal</keyword>
<comment type="caution">
    <text evidence="3">The sequence shown here is derived from an EMBL/GenBank/DDBJ whole genome shotgun (WGS) entry which is preliminary data.</text>
</comment>
<feature type="chain" id="PRO_5015708271" evidence="1">
    <location>
        <begin position="20"/>
        <end position="216"/>
    </location>
</feature>
<dbReference type="Gene3D" id="2.40.160.20">
    <property type="match status" value="1"/>
</dbReference>